<organism evidence="6 7">
    <name type="scientific">Pseudonocardia oceani</name>
    <dbReference type="NCBI Taxonomy" id="2792013"/>
    <lineage>
        <taxon>Bacteria</taxon>
        <taxon>Bacillati</taxon>
        <taxon>Actinomycetota</taxon>
        <taxon>Actinomycetes</taxon>
        <taxon>Pseudonocardiales</taxon>
        <taxon>Pseudonocardiaceae</taxon>
        <taxon>Pseudonocardia</taxon>
    </lineage>
</organism>
<feature type="domain" description="Acyl-CoA oxidase/dehydrogenase middle" evidence="4">
    <location>
        <begin position="130"/>
        <end position="224"/>
    </location>
</feature>
<comment type="caution">
    <text evidence="6">The sequence shown here is derived from an EMBL/GenBank/DDBJ whole genome shotgun (WGS) entry which is preliminary data.</text>
</comment>
<evidence type="ECO:0000256" key="1">
    <source>
        <dbReference type="ARBA" id="ARBA00022630"/>
    </source>
</evidence>
<dbReference type="Proteomes" id="UP000694300">
    <property type="component" value="Unassembled WGS sequence"/>
</dbReference>
<dbReference type="PANTHER" id="PTHR43292:SF3">
    <property type="entry name" value="ACYL-COA DEHYDROGENASE FADE29"/>
    <property type="match status" value="1"/>
</dbReference>
<dbReference type="RefSeq" id="WP_218595349.1">
    <property type="nucleotide sequence ID" value="NZ_JADQDE010000119.1"/>
</dbReference>
<keyword evidence="7" id="KW-1185">Reference proteome</keyword>
<evidence type="ECO:0000259" key="5">
    <source>
        <dbReference type="Pfam" id="PF02771"/>
    </source>
</evidence>
<proteinExistence type="predicted"/>
<sequence length="391" mass="43320">MTGFGVGQERDWSALDDEEFRALVRTDFEAHYPGHLRYPSRRLLWDEQRAWYERMSAKGWIAPGWPTGFGGMGLDPAKLLIFLDEQERHGIARFQDHGIRMIGPALIRYGSPEQQERFLPPILRCEHRYCQGYSEPEAGSDLASLRTTAHLVDDEWVVSGTKIWTTMAYDVTHMFLLARTGAAGAPQAQISFFLLDLASPGVVIRRIRDMAGEEELCEVFLDEVRIPRGNLVGEVDRGWSVAKSVLGFERIHVGSPQLPESGLQVLARVAAARGVVDSPEFADRFAALRLDVAHLGMAYAGYVRRLVDGHELGPDVSMLKLWATETFQRIADLVVEIAGPAGGVASPVDLGGRNLEILGPYYRARPSTIYGGSSEVQRNIIAKHVLGLPTA</sequence>
<evidence type="ECO:0000259" key="3">
    <source>
        <dbReference type="Pfam" id="PF00441"/>
    </source>
</evidence>
<dbReference type="InterPro" id="IPR013786">
    <property type="entry name" value="AcylCoA_DH/ox_N"/>
</dbReference>
<dbReference type="Pfam" id="PF00441">
    <property type="entry name" value="Acyl-CoA_dh_1"/>
    <property type="match status" value="1"/>
</dbReference>
<dbReference type="Pfam" id="PF02771">
    <property type="entry name" value="Acyl-CoA_dh_N"/>
    <property type="match status" value="1"/>
</dbReference>
<dbReference type="EMBL" id="JADQDF010000001">
    <property type="protein sequence ID" value="MBW0127072.1"/>
    <property type="molecule type" value="Genomic_DNA"/>
</dbReference>
<accession>A0ABS6U4B1</accession>
<dbReference type="Pfam" id="PF02770">
    <property type="entry name" value="Acyl-CoA_dh_M"/>
    <property type="match status" value="1"/>
</dbReference>
<name>A0ABS6U4B1_9PSEU</name>
<dbReference type="PANTHER" id="PTHR43292">
    <property type="entry name" value="ACYL-COA DEHYDROGENASE"/>
    <property type="match status" value="1"/>
</dbReference>
<reference evidence="6 7" key="1">
    <citation type="submission" date="2020-11" db="EMBL/GenBank/DDBJ databases">
        <title>Pseudonocardia abyssalis sp. nov. and Pseudonocardia oceani sp. nov., description and phylogenomic analysis of two novel actinomycetes isolated from the deep Southern Ocean.</title>
        <authorList>
            <person name="Parra J."/>
        </authorList>
    </citation>
    <scope>NUCLEOTIDE SEQUENCE [LARGE SCALE GENOMIC DNA]</scope>
    <source>
        <strain evidence="7">KRD185</strain>
    </source>
</reference>
<keyword evidence="1" id="KW-0285">Flavoprotein</keyword>
<evidence type="ECO:0000313" key="7">
    <source>
        <dbReference type="Proteomes" id="UP000694300"/>
    </source>
</evidence>
<feature type="domain" description="Acyl-CoA dehydrogenase/oxidase C-terminal" evidence="3">
    <location>
        <begin position="236"/>
        <end position="386"/>
    </location>
</feature>
<dbReference type="InterPro" id="IPR052161">
    <property type="entry name" value="Mycobact_Acyl-CoA_DH"/>
</dbReference>
<feature type="domain" description="Acyl-CoA dehydrogenase/oxidase N-terminal" evidence="5">
    <location>
        <begin position="17"/>
        <end position="125"/>
    </location>
</feature>
<keyword evidence="2" id="KW-0560">Oxidoreductase</keyword>
<dbReference type="InterPro" id="IPR009075">
    <property type="entry name" value="AcylCo_DH/oxidase_C"/>
</dbReference>
<evidence type="ECO:0000259" key="4">
    <source>
        <dbReference type="Pfam" id="PF02770"/>
    </source>
</evidence>
<evidence type="ECO:0000256" key="2">
    <source>
        <dbReference type="ARBA" id="ARBA00023002"/>
    </source>
</evidence>
<protein>
    <submittedName>
        <fullName evidence="6">Acyl-CoA dehydrogenase family protein</fullName>
    </submittedName>
</protein>
<gene>
    <name evidence="6" type="ORF">I4I82_05190</name>
</gene>
<dbReference type="InterPro" id="IPR006091">
    <property type="entry name" value="Acyl-CoA_Oxase/DH_mid-dom"/>
</dbReference>
<evidence type="ECO:0000313" key="6">
    <source>
        <dbReference type="EMBL" id="MBW0127072.1"/>
    </source>
</evidence>